<reference evidence="1 2" key="1">
    <citation type="submission" date="2017-09" db="EMBL/GenBank/DDBJ databases">
        <title>Depth-based differentiation of microbial function through sediment-hosted aquifers and enrichment of novel symbionts in the deep terrestrial subsurface.</title>
        <authorList>
            <person name="Probst A.J."/>
            <person name="Ladd B."/>
            <person name="Jarett J.K."/>
            <person name="Geller-Mcgrath D.E."/>
            <person name="Sieber C.M."/>
            <person name="Emerson J.B."/>
            <person name="Anantharaman K."/>
            <person name="Thomas B.C."/>
            <person name="Malmstrom R."/>
            <person name="Stieglmeier M."/>
            <person name="Klingl A."/>
            <person name="Woyke T."/>
            <person name="Ryan C.M."/>
            <person name="Banfield J.F."/>
        </authorList>
    </citation>
    <scope>NUCLEOTIDE SEQUENCE [LARGE SCALE GENOMIC DNA]</scope>
    <source>
        <strain evidence="1">CG23_combo_of_CG06-09_8_20_14_all_34_8</strain>
    </source>
</reference>
<dbReference type="EMBL" id="PCSR01000095">
    <property type="protein sequence ID" value="PIP52887.1"/>
    <property type="molecule type" value="Genomic_DNA"/>
</dbReference>
<organism evidence="1 2">
    <name type="scientific">Candidatus Beckwithbacteria bacterium CG23_combo_of_CG06-09_8_20_14_all_34_8</name>
    <dbReference type="NCBI Taxonomy" id="1974497"/>
    <lineage>
        <taxon>Bacteria</taxon>
        <taxon>Candidatus Beckwithiibacteriota</taxon>
    </lineage>
</organism>
<dbReference type="AlphaFoldDB" id="A0A2H0B5E8"/>
<protein>
    <submittedName>
        <fullName evidence="1">Uncharacterized protein</fullName>
    </submittedName>
</protein>
<proteinExistence type="predicted"/>
<evidence type="ECO:0000313" key="1">
    <source>
        <dbReference type="EMBL" id="PIP52887.1"/>
    </source>
</evidence>
<evidence type="ECO:0000313" key="2">
    <source>
        <dbReference type="Proteomes" id="UP000229459"/>
    </source>
</evidence>
<name>A0A2H0B5E8_9BACT</name>
<accession>A0A2H0B5E8</accession>
<sequence length="127" mass="14920">MTEALVRIFEEEYGNISNAVSQYALLFHTLKVLEDDNFYVEIVKKAEGIELLPRNLGLASERLYIPETTIINLYILGEDGFRELVERARKRRWKTDHNLINIKTKGFKIVWNSIKEYGDRLQECDII</sequence>
<gene>
    <name evidence="1" type="ORF">COX08_03985</name>
</gene>
<comment type="caution">
    <text evidence="1">The sequence shown here is derived from an EMBL/GenBank/DDBJ whole genome shotgun (WGS) entry which is preliminary data.</text>
</comment>
<dbReference type="Proteomes" id="UP000229459">
    <property type="component" value="Unassembled WGS sequence"/>
</dbReference>